<dbReference type="AlphaFoldDB" id="A0A1W1BQ01"/>
<evidence type="ECO:0000313" key="2">
    <source>
        <dbReference type="EMBL" id="SFV55650.1"/>
    </source>
</evidence>
<name>A0A1W1BQ01_9ZZZZ</name>
<keyword evidence="1" id="KW-1133">Transmembrane helix</keyword>
<dbReference type="EMBL" id="FPHK01000017">
    <property type="protein sequence ID" value="SFV55650.1"/>
    <property type="molecule type" value="Genomic_DNA"/>
</dbReference>
<evidence type="ECO:0000256" key="1">
    <source>
        <dbReference type="SAM" id="Phobius"/>
    </source>
</evidence>
<feature type="transmembrane region" description="Helical" evidence="1">
    <location>
        <begin position="93"/>
        <end position="115"/>
    </location>
</feature>
<accession>A0A1W1BQ01</accession>
<organism evidence="2">
    <name type="scientific">hydrothermal vent metagenome</name>
    <dbReference type="NCBI Taxonomy" id="652676"/>
    <lineage>
        <taxon>unclassified sequences</taxon>
        <taxon>metagenomes</taxon>
        <taxon>ecological metagenomes</taxon>
    </lineage>
</organism>
<gene>
    <name evidence="2" type="ORF">MNB_SM-6-1406</name>
</gene>
<sequence>MIFLNLFLLISAKDLVKYKRSNSLYWVPLEITLLGSLLFTGVVMMAAKHLEFTIENIVMIILGIVLIVLEAKRLKALKYLSTKKEHAFAVYKPFARTILQAEFVLVLLMSLWMWFI</sequence>
<keyword evidence="1" id="KW-0472">Membrane</keyword>
<proteinExistence type="predicted"/>
<feature type="transmembrane region" description="Helical" evidence="1">
    <location>
        <begin position="23"/>
        <end position="47"/>
    </location>
</feature>
<protein>
    <submittedName>
        <fullName evidence="2">Uncharacterized protein</fullName>
    </submittedName>
</protein>
<reference evidence="2" key="1">
    <citation type="submission" date="2016-10" db="EMBL/GenBank/DDBJ databases">
        <authorList>
            <person name="de Groot N.N."/>
        </authorList>
    </citation>
    <scope>NUCLEOTIDE SEQUENCE</scope>
</reference>
<feature type="transmembrane region" description="Helical" evidence="1">
    <location>
        <begin position="53"/>
        <end position="72"/>
    </location>
</feature>
<keyword evidence="1" id="KW-0812">Transmembrane</keyword>